<dbReference type="Gene3D" id="3.40.30.10">
    <property type="entry name" value="Glutaredoxin"/>
    <property type="match status" value="1"/>
</dbReference>
<comment type="similarity">
    <text evidence="1">Belongs to the GST superfamily.</text>
</comment>
<organism evidence="4 5">
    <name type="scientific">Plakobranchus ocellatus</name>
    <dbReference type="NCBI Taxonomy" id="259542"/>
    <lineage>
        <taxon>Eukaryota</taxon>
        <taxon>Metazoa</taxon>
        <taxon>Spiralia</taxon>
        <taxon>Lophotrochozoa</taxon>
        <taxon>Mollusca</taxon>
        <taxon>Gastropoda</taxon>
        <taxon>Heterobranchia</taxon>
        <taxon>Euthyneura</taxon>
        <taxon>Panpulmonata</taxon>
        <taxon>Sacoglossa</taxon>
        <taxon>Placobranchoidea</taxon>
        <taxon>Plakobranchidae</taxon>
        <taxon>Plakobranchus</taxon>
    </lineage>
</organism>
<name>A0AAV4BJE7_9GAST</name>
<comment type="caution">
    <text evidence="4">The sequence shown here is derived from an EMBL/GenBank/DDBJ whole genome shotgun (WGS) entry which is preliminary data.</text>
</comment>
<dbReference type="GO" id="GO:0008053">
    <property type="term" value="P:mitochondrial fusion"/>
    <property type="evidence" value="ECO:0007669"/>
    <property type="project" value="TreeGrafter"/>
</dbReference>
<dbReference type="Proteomes" id="UP000735302">
    <property type="component" value="Unassembled WGS sequence"/>
</dbReference>
<feature type="domain" description="GST N-terminal" evidence="3">
    <location>
        <begin position="4"/>
        <end position="85"/>
    </location>
</feature>
<dbReference type="InterPro" id="IPR036282">
    <property type="entry name" value="Glutathione-S-Trfase_C_sf"/>
</dbReference>
<sequence length="316" mass="35709">MTSESLRLLYWPTSSASQKAWLALEEKQLKFKTTVINLLEGEQNEPWYLRINPAGQVPVLQVGDRFVAESDVIIDTVDKLNSGVGPQLVPDASTPEGKLVQYWRQKFSEVSFYHITYGTIINRDTLGVKIDLPPSYMFTKEDLAKKFDKTIQYLESQKPSNPDLVDVLDKKIKAVKGLADFEALSAEKVEEAWKSLEKMFDEMETQLRKSRTENILEHWFCGPNFTACDIFLAMLFGRISFLGYASRILNSEKRPAVAEYWAQLCRRPTVQKVVLNGKKALIKYQVARKAKTVVLGTAAAAGVVALGLFLGIRYKS</sequence>
<feature type="transmembrane region" description="Helical" evidence="2">
    <location>
        <begin position="293"/>
        <end position="312"/>
    </location>
</feature>
<dbReference type="Pfam" id="PF13409">
    <property type="entry name" value="GST_N_2"/>
    <property type="match status" value="1"/>
</dbReference>
<dbReference type="PANTHER" id="PTHR44188:SF1">
    <property type="entry name" value="GDAP1, ISOFORM A"/>
    <property type="match status" value="1"/>
</dbReference>
<dbReference type="PANTHER" id="PTHR44188">
    <property type="entry name" value="GDAP1, ISOFORM A"/>
    <property type="match status" value="1"/>
</dbReference>
<dbReference type="PROSITE" id="PS50404">
    <property type="entry name" value="GST_NTER"/>
    <property type="match status" value="1"/>
</dbReference>
<dbReference type="InterPro" id="IPR004045">
    <property type="entry name" value="Glutathione_S-Trfase_N"/>
</dbReference>
<keyword evidence="2" id="KW-0812">Transmembrane</keyword>
<evidence type="ECO:0000259" key="3">
    <source>
        <dbReference type="PROSITE" id="PS50404"/>
    </source>
</evidence>
<evidence type="ECO:0000256" key="2">
    <source>
        <dbReference type="SAM" id="Phobius"/>
    </source>
</evidence>
<dbReference type="InterPro" id="IPR036249">
    <property type="entry name" value="Thioredoxin-like_sf"/>
</dbReference>
<dbReference type="SFLD" id="SFLDG00358">
    <property type="entry name" value="Main_(cytGST)"/>
    <property type="match status" value="1"/>
</dbReference>
<gene>
    <name evidence="4" type="ORF">PoB_004613000</name>
</gene>
<dbReference type="AlphaFoldDB" id="A0AAV4BJE7"/>
<dbReference type="EMBL" id="BLXT01005070">
    <property type="protein sequence ID" value="GFO19625.1"/>
    <property type="molecule type" value="Genomic_DNA"/>
</dbReference>
<keyword evidence="2" id="KW-1133">Transmembrane helix</keyword>
<accession>A0AAV4BJE7</accession>
<evidence type="ECO:0000256" key="1">
    <source>
        <dbReference type="ARBA" id="ARBA00007409"/>
    </source>
</evidence>
<dbReference type="SUPFAM" id="SSF52833">
    <property type="entry name" value="Thioredoxin-like"/>
    <property type="match status" value="1"/>
</dbReference>
<proteinExistence type="inferred from homology"/>
<dbReference type="GO" id="GO:0005741">
    <property type="term" value="C:mitochondrial outer membrane"/>
    <property type="evidence" value="ECO:0007669"/>
    <property type="project" value="TreeGrafter"/>
</dbReference>
<dbReference type="Pfam" id="PF13410">
    <property type="entry name" value="GST_C_2"/>
    <property type="match status" value="1"/>
</dbReference>
<keyword evidence="2" id="KW-0472">Membrane</keyword>
<evidence type="ECO:0000313" key="5">
    <source>
        <dbReference type="Proteomes" id="UP000735302"/>
    </source>
</evidence>
<dbReference type="GO" id="GO:0000266">
    <property type="term" value="P:mitochondrial fission"/>
    <property type="evidence" value="ECO:0007669"/>
    <property type="project" value="TreeGrafter"/>
</dbReference>
<evidence type="ECO:0000313" key="4">
    <source>
        <dbReference type="EMBL" id="GFO19625.1"/>
    </source>
</evidence>
<protein>
    <submittedName>
        <fullName evidence="4">Ganglioside-induced differentiation-associated protein 1</fullName>
    </submittedName>
</protein>
<keyword evidence="5" id="KW-1185">Reference proteome</keyword>
<dbReference type="InterPro" id="IPR040079">
    <property type="entry name" value="Glutathione_S-Trfase"/>
</dbReference>
<dbReference type="SUPFAM" id="SSF47616">
    <property type="entry name" value="GST C-terminal domain-like"/>
    <property type="match status" value="1"/>
</dbReference>
<dbReference type="GO" id="GO:0006626">
    <property type="term" value="P:protein targeting to mitochondrion"/>
    <property type="evidence" value="ECO:0007669"/>
    <property type="project" value="TreeGrafter"/>
</dbReference>
<dbReference type="SFLD" id="SFLDS00019">
    <property type="entry name" value="Glutathione_Transferase_(cytos"/>
    <property type="match status" value="1"/>
</dbReference>
<dbReference type="Gene3D" id="1.20.1050.10">
    <property type="match status" value="1"/>
</dbReference>
<dbReference type="CDD" id="cd00570">
    <property type="entry name" value="GST_N_family"/>
    <property type="match status" value="1"/>
</dbReference>
<reference evidence="4 5" key="1">
    <citation type="journal article" date="2021" name="Elife">
        <title>Chloroplast acquisition without the gene transfer in kleptoplastic sea slugs, Plakobranchus ocellatus.</title>
        <authorList>
            <person name="Maeda T."/>
            <person name="Takahashi S."/>
            <person name="Yoshida T."/>
            <person name="Shimamura S."/>
            <person name="Takaki Y."/>
            <person name="Nagai Y."/>
            <person name="Toyoda A."/>
            <person name="Suzuki Y."/>
            <person name="Arimoto A."/>
            <person name="Ishii H."/>
            <person name="Satoh N."/>
            <person name="Nishiyama T."/>
            <person name="Hasebe M."/>
            <person name="Maruyama T."/>
            <person name="Minagawa J."/>
            <person name="Obokata J."/>
            <person name="Shigenobu S."/>
        </authorList>
    </citation>
    <scope>NUCLEOTIDE SEQUENCE [LARGE SCALE GENOMIC DNA]</scope>
</reference>